<reference evidence="1 2" key="1">
    <citation type="submission" date="2017-07" db="EMBL/GenBank/DDBJ databases">
        <title>Genome Sequence of Arenibacter algicola Strain SMS7 Isolated from a culture of the Diatom Skeletonema marinoi.</title>
        <authorList>
            <person name="Topel M."/>
            <person name="Pinder M.I.M."/>
            <person name="Johansson O.N."/>
            <person name="Kourtchenko O."/>
            <person name="Godhe A."/>
            <person name="Clarke A.K."/>
        </authorList>
    </citation>
    <scope>NUCLEOTIDE SEQUENCE [LARGE SCALE GENOMIC DNA]</scope>
    <source>
        <strain evidence="1 2">SMS7</strain>
    </source>
</reference>
<dbReference type="Gene3D" id="1.20.120.450">
    <property type="entry name" value="dinb family like domain"/>
    <property type="match status" value="1"/>
</dbReference>
<dbReference type="Proteomes" id="UP000204551">
    <property type="component" value="Chromosome"/>
</dbReference>
<dbReference type="KEGG" id="aalg:AREALGSMS7_01111"/>
<dbReference type="AlphaFoldDB" id="A0A221UU13"/>
<dbReference type="InterPro" id="IPR034660">
    <property type="entry name" value="DinB/YfiT-like"/>
</dbReference>
<dbReference type="EMBL" id="CP022515">
    <property type="protein sequence ID" value="ASO04586.1"/>
    <property type="molecule type" value="Genomic_DNA"/>
</dbReference>
<evidence type="ECO:0000313" key="1">
    <source>
        <dbReference type="EMBL" id="ASO04586.1"/>
    </source>
</evidence>
<dbReference type="InterPro" id="IPR011463">
    <property type="entry name" value="DUF1569"/>
</dbReference>
<protein>
    <recommendedName>
        <fullName evidence="3">DUF1569 domain-containing protein</fullName>
    </recommendedName>
</protein>
<sequence>MAYGTKIAEESYALSFDDIKVLKKEGKSVPAPKGFGQVEGGGTKPTNFENDKEILRGFILKFIDLPEGFNFATHPIFGEMDYTGWSELAIYHLEHHLKQFNL</sequence>
<gene>
    <name evidence="1" type="ORF">AREALGSMS7_01111</name>
</gene>
<evidence type="ECO:0000313" key="2">
    <source>
        <dbReference type="Proteomes" id="UP000204551"/>
    </source>
</evidence>
<accession>A0A221UU13</accession>
<proteinExistence type="predicted"/>
<evidence type="ECO:0008006" key="3">
    <source>
        <dbReference type="Google" id="ProtNLM"/>
    </source>
</evidence>
<organism evidence="1 2">
    <name type="scientific">Arenibacter algicola</name>
    <dbReference type="NCBI Taxonomy" id="616991"/>
    <lineage>
        <taxon>Bacteria</taxon>
        <taxon>Pseudomonadati</taxon>
        <taxon>Bacteroidota</taxon>
        <taxon>Flavobacteriia</taxon>
        <taxon>Flavobacteriales</taxon>
        <taxon>Flavobacteriaceae</taxon>
        <taxon>Arenibacter</taxon>
    </lineage>
</organism>
<dbReference type="Pfam" id="PF07606">
    <property type="entry name" value="DUF1569"/>
    <property type="match status" value="1"/>
</dbReference>
<name>A0A221UU13_9FLAO</name>